<evidence type="ECO:0000256" key="2">
    <source>
        <dbReference type="ARBA" id="ARBA00022448"/>
    </source>
</evidence>
<keyword evidence="3" id="KW-1003">Cell membrane</keyword>
<sequence length="226" mass="24791">MVYLELLREYGGLFWSGFRTTLGVSVVSLLGSLILGTLIAGLRMFPYAPVAAVGRAYVEFVRNIPLLLIAFFFYFGLAPFHINLDGIVAGTLALTIYTAAFIAEAIRAGIHSLPRGQWEAGYATGLSYAQILRYIILPQAFRLVLPPLGNQFVNLVKNSSILSLIAGPELLYQGEAIANMTFKTLPVYTLVAAFYLLLTIPLSQLVRYLEKRLGGKELVLERGEAA</sequence>
<keyword evidence="4 8" id="KW-0812">Transmembrane</keyword>
<feature type="transmembrane region" description="Helical" evidence="8">
    <location>
        <begin position="87"/>
        <end position="106"/>
    </location>
</feature>
<feature type="transmembrane region" description="Helical" evidence="8">
    <location>
        <begin position="63"/>
        <end position="81"/>
    </location>
</feature>
<organism evidence="10 11">
    <name type="scientific">Brockia lithotrophica</name>
    <dbReference type="NCBI Taxonomy" id="933949"/>
    <lineage>
        <taxon>Bacteria</taxon>
        <taxon>Bacillati</taxon>
        <taxon>Bacillota</taxon>
        <taxon>Bacilli</taxon>
        <taxon>Bacillales</taxon>
        <taxon>Bacillales Family X. Incertae Sedis</taxon>
        <taxon>Brockia</taxon>
    </lineage>
</organism>
<proteinExistence type="inferred from homology"/>
<reference evidence="10 11" key="1">
    <citation type="submission" date="2017-08" db="EMBL/GenBank/DDBJ databases">
        <title>Burning lignite coal seam in the remote Altai Mountains harbors a hydrogen-driven thermophilic microbial community.</title>
        <authorList>
            <person name="Kadnikov V.V."/>
            <person name="Mardanov A.V."/>
            <person name="Ivasenko D."/>
            <person name="Beletsky A.V."/>
            <person name="Karnachuk O.V."/>
            <person name="Ravin N.V."/>
        </authorList>
    </citation>
    <scope>NUCLEOTIDE SEQUENCE [LARGE SCALE GENOMIC DNA]</scope>
    <source>
        <strain evidence="10">AL31</strain>
    </source>
</reference>
<evidence type="ECO:0000256" key="3">
    <source>
        <dbReference type="ARBA" id="ARBA00022475"/>
    </source>
</evidence>
<dbReference type="PROSITE" id="PS50928">
    <property type="entry name" value="ABC_TM1"/>
    <property type="match status" value="1"/>
</dbReference>
<evidence type="ECO:0000259" key="9">
    <source>
        <dbReference type="PROSITE" id="PS50928"/>
    </source>
</evidence>
<dbReference type="InterPro" id="IPR035906">
    <property type="entry name" value="MetI-like_sf"/>
</dbReference>
<dbReference type="CDD" id="cd06261">
    <property type="entry name" value="TM_PBP2"/>
    <property type="match status" value="1"/>
</dbReference>
<dbReference type="PANTHER" id="PTHR30614:SF7">
    <property type="entry name" value="GLUTAMINE ABC TRANSPORTER PERMEASE PROTEIN GLNM-RELATED"/>
    <property type="match status" value="1"/>
</dbReference>
<dbReference type="Pfam" id="PF00528">
    <property type="entry name" value="BPD_transp_1"/>
    <property type="match status" value="1"/>
</dbReference>
<evidence type="ECO:0000256" key="1">
    <source>
        <dbReference type="ARBA" id="ARBA00004651"/>
    </source>
</evidence>
<keyword evidence="2 8" id="KW-0813">Transport</keyword>
<dbReference type="InterPro" id="IPR000515">
    <property type="entry name" value="MetI-like"/>
</dbReference>
<dbReference type="Gene3D" id="1.10.3720.10">
    <property type="entry name" value="MetI-like"/>
    <property type="match status" value="1"/>
</dbReference>
<keyword evidence="7 8" id="KW-0472">Membrane</keyword>
<evidence type="ECO:0000256" key="5">
    <source>
        <dbReference type="ARBA" id="ARBA00022970"/>
    </source>
</evidence>
<dbReference type="InterPro" id="IPR010065">
    <property type="entry name" value="AA_ABC_transptr_permease_3TM"/>
</dbReference>
<dbReference type="NCBIfam" id="TIGR01726">
    <property type="entry name" value="HEQRo_perm_3TM"/>
    <property type="match status" value="1"/>
</dbReference>
<dbReference type="InterPro" id="IPR043429">
    <property type="entry name" value="ArtM/GltK/GlnP/TcyL/YhdX-like"/>
</dbReference>
<keyword evidence="6 8" id="KW-1133">Transmembrane helix</keyword>
<gene>
    <name evidence="10" type="ORF">BLITH_1181</name>
</gene>
<evidence type="ECO:0000256" key="8">
    <source>
        <dbReference type="RuleBase" id="RU363032"/>
    </source>
</evidence>
<dbReference type="Proteomes" id="UP000244016">
    <property type="component" value="Unassembled WGS sequence"/>
</dbReference>
<evidence type="ECO:0000313" key="10">
    <source>
        <dbReference type="EMBL" id="PTQ52214.1"/>
    </source>
</evidence>
<evidence type="ECO:0000256" key="7">
    <source>
        <dbReference type="ARBA" id="ARBA00023136"/>
    </source>
</evidence>
<feature type="transmembrane region" description="Helical" evidence="8">
    <location>
        <begin position="187"/>
        <end position="206"/>
    </location>
</feature>
<feature type="transmembrane region" description="Helical" evidence="8">
    <location>
        <begin position="20"/>
        <end position="42"/>
    </location>
</feature>
<evidence type="ECO:0000313" key="11">
    <source>
        <dbReference type="Proteomes" id="UP000244016"/>
    </source>
</evidence>
<dbReference type="SUPFAM" id="SSF161098">
    <property type="entry name" value="MetI-like"/>
    <property type="match status" value="1"/>
</dbReference>
<dbReference type="GO" id="GO:0022857">
    <property type="term" value="F:transmembrane transporter activity"/>
    <property type="evidence" value="ECO:0007669"/>
    <property type="project" value="InterPro"/>
</dbReference>
<dbReference type="GO" id="GO:0043190">
    <property type="term" value="C:ATP-binding cassette (ABC) transporter complex"/>
    <property type="evidence" value="ECO:0007669"/>
    <property type="project" value="InterPro"/>
</dbReference>
<comment type="similarity">
    <text evidence="8">Belongs to the binding-protein-dependent transport system permease family.</text>
</comment>
<keyword evidence="5" id="KW-0029">Amino-acid transport</keyword>
<dbReference type="GO" id="GO:0006865">
    <property type="term" value="P:amino acid transport"/>
    <property type="evidence" value="ECO:0007669"/>
    <property type="project" value="UniProtKB-KW"/>
</dbReference>
<evidence type="ECO:0000256" key="4">
    <source>
        <dbReference type="ARBA" id="ARBA00022692"/>
    </source>
</evidence>
<feature type="domain" description="ABC transmembrane type-1" evidence="9">
    <location>
        <begin position="18"/>
        <end position="206"/>
    </location>
</feature>
<dbReference type="AlphaFoldDB" id="A0A2T5G7Q1"/>
<protein>
    <submittedName>
        <fullName evidence="10">Glutamate transport membrane-spanning protein</fullName>
    </submittedName>
</protein>
<dbReference type="PANTHER" id="PTHR30614">
    <property type="entry name" value="MEMBRANE COMPONENT OF AMINO ACID ABC TRANSPORTER"/>
    <property type="match status" value="1"/>
</dbReference>
<evidence type="ECO:0000256" key="6">
    <source>
        <dbReference type="ARBA" id="ARBA00022989"/>
    </source>
</evidence>
<accession>A0A2T5G7Q1</accession>
<dbReference type="FunFam" id="1.10.3720.10:FF:000033">
    <property type="entry name" value="Polar amino acid ABC transporter permease"/>
    <property type="match status" value="1"/>
</dbReference>
<comment type="subcellular location">
    <subcellularLocation>
        <location evidence="1 8">Cell membrane</location>
        <topology evidence="1 8">Multi-pass membrane protein</topology>
    </subcellularLocation>
</comment>
<name>A0A2T5G7Q1_9BACL</name>
<comment type="caution">
    <text evidence="10">The sequence shown here is derived from an EMBL/GenBank/DDBJ whole genome shotgun (WGS) entry which is preliminary data.</text>
</comment>
<dbReference type="EMBL" id="PEBW01000003">
    <property type="protein sequence ID" value="PTQ52214.1"/>
    <property type="molecule type" value="Genomic_DNA"/>
</dbReference>